<protein>
    <submittedName>
        <fullName evidence="9">Glycosyltransferase family 39 protein</fullName>
        <ecNumber evidence="9">2.4.-.-</ecNumber>
    </submittedName>
</protein>
<feature type="transmembrane region" description="Helical" evidence="8">
    <location>
        <begin position="369"/>
        <end position="386"/>
    </location>
</feature>
<keyword evidence="3 9" id="KW-0328">Glycosyltransferase</keyword>
<accession>A0A955E0A7</accession>
<dbReference type="EMBL" id="JAGQNY010000012">
    <property type="protein sequence ID" value="MCA9302332.1"/>
    <property type="molecule type" value="Genomic_DNA"/>
</dbReference>
<evidence type="ECO:0000256" key="3">
    <source>
        <dbReference type="ARBA" id="ARBA00022676"/>
    </source>
</evidence>
<dbReference type="PANTHER" id="PTHR33908:SF11">
    <property type="entry name" value="MEMBRANE PROTEIN"/>
    <property type="match status" value="1"/>
</dbReference>
<feature type="transmembrane region" description="Helical" evidence="8">
    <location>
        <begin position="90"/>
        <end position="109"/>
    </location>
</feature>
<gene>
    <name evidence="9" type="ORF">KDA10_03190</name>
</gene>
<feature type="transmembrane region" description="Helical" evidence="8">
    <location>
        <begin position="31"/>
        <end position="50"/>
    </location>
</feature>
<dbReference type="InterPro" id="IPR050297">
    <property type="entry name" value="LipidA_mod_glycosyltrf_83"/>
</dbReference>
<dbReference type="GO" id="GO:0005886">
    <property type="term" value="C:plasma membrane"/>
    <property type="evidence" value="ECO:0007669"/>
    <property type="project" value="UniProtKB-SubCell"/>
</dbReference>
<name>A0A955E0A7_UNCKA</name>
<feature type="transmembrane region" description="Helical" evidence="8">
    <location>
        <begin position="249"/>
        <end position="274"/>
    </location>
</feature>
<dbReference type="EC" id="2.4.-.-" evidence="9"/>
<evidence type="ECO:0000256" key="5">
    <source>
        <dbReference type="ARBA" id="ARBA00022692"/>
    </source>
</evidence>
<evidence type="ECO:0000313" key="10">
    <source>
        <dbReference type="Proteomes" id="UP000714817"/>
    </source>
</evidence>
<feature type="transmembrane region" description="Helical" evidence="8">
    <location>
        <begin position="163"/>
        <end position="183"/>
    </location>
</feature>
<dbReference type="Proteomes" id="UP000714817">
    <property type="component" value="Unassembled WGS sequence"/>
</dbReference>
<evidence type="ECO:0000256" key="1">
    <source>
        <dbReference type="ARBA" id="ARBA00004651"/>
    </source>
</evidence>
<feature type="transmembrane region" description="Helical" evidence="8">
    <location>
        <begin position="303"/>
        <end position="324"/>
    </location>
</feature>
<keyword evidence="6 8" id="KW-1133">Transmembrane helix</keyword>
<feature type="transmembrane region" description="Helical" evidence="8">
    <location>
        <begin position="130"/>
        <end position="151"/>
    </location>
</feature>
<evidence type="ECO:0000256" key="2">
    <source>
        <dbReference type="ARBA" id="ARBA00022475"/>
    </source>
</evidence>
<dbReference type="GO" id="GO:0009103">
    <property type="term" value="P:lipopolysaccharide biosynthetic process"/>
    <property type="evidence" value="ECO:0007669"/>
    <property type="project" value="UniProtKB-ARBA"/>
</dbReference>
<reference evidence="9" key="1">
    <citation type="submission" date="2020-04" db="EMBL/GenBank/DDBJ databases">
        <authorList>
            <person name="Zhang T."/>
        </authorList>
    </citation>
    <scope>NUCLEOTIDE SEQUENCE</scope>
    <source>
        <strain evidence="9">HKST-UBA80</strain>
    </source>
</reference>
<dbReference type="PANTHER" id="PTHR33908">
    <property type="entry name" value="MANNOSYLTRANSFERASE YKCB-RELATED"/>
    <property type="match status" value="1"/>
</dbReference>
<feature type="transmembrane region" description="Helical" evidence="8">
    <location>
        <begin position="345"/>
        <end position="363"/>
    </location>
</feature>
<keyword evidence="4 9" id="KW-0808">Transferase</keyword>
<comment type="caution">
    <text evidence="9">The sequence shown here is derived from an EMBL/GenBank/DDBJ whole genome shotgun (WGS) entry which is preliminary data.</text>
</comment>
<keyword evidence="5 8" id="KW-0812">Transmembrane</keyword>
<keyword evidence="7 8" id="KW-0472">Membrane</keyword>
<proteinExistence type="predicted"/>
<feature type="transmembrane region" description="Helical" evidence="8">
    <location>
        <begin position="393"/>
        <end position="410"/>
    </location>
</feature>
<dbReference type="AlphaFoldDB" id="A0A955E0A7"/>
<feature type="transmembrane region" description="Helical" evidence="8">
    <location>
        <begin position="190"/>
        <end position="208"/>
    </location>
</feature>
<evidence type="ECO:0000256" key="8">
    <source>
        <dbReference type="SAM" id="Phobius"/>
    </source>
</evidence>
<comment type="subcellular location">
    <subcellularLocation>
        <location evidence="1">Cell membrane</location>
        <topology evidence="1">Multi-pass membrane protein</topology>
    </subcellularLocation>
</comment>
<reference evidence="9" key="2">
    <citation type="journal article" date="2021" name="Microbiome">
        <title>Successional dynamics and alternative stable states in a saline activated sludge microbial community over 9 years.</title>
        <authorList>
            <person name="Wang Y."/>
            <person name="Ye J."/>
            <person name="Ju F."/>
            <person name="Liu L."/>
            <person name="Boyd J.A."/>
            <person name="Deng Y."/>
            <person name="Parks D.H."/>
            <person name="Jiang X."/>
            <person name="Yin X."/>
            <person name="Woodcroft B.J."/>
            <person name="Tyson G.W."/>
            <person name="Hugenholtz P."/>
            <person name="Polz M.F."/>
            <person name="Zhang T."/>
        </authorList>
    </citation>
    <scope>NUCLEOTIDE SEQUENCE</scope>
    <source>
        <strain evidence="9">HKST-UBA80</strain>
    </source>
</reference>
<keyword evidence="2" id="KW-1003">Cell membrane</keyword>
<evidence type="ECO:0000313" key="9">
    <source>
        <dbReference type="EMBL" id="MCA9302332.1"/>
    </source>
</evidence>
<evidence type="ECO:0000256" key="6">
    <source>
        <dbReference type="ARBA" id="ARBA00022989"/>
    </source>
</evidence>
<feature type="transmembrane region" description="Helical" evidence="8">
    <location>
        <begin position="214"/>
        <end position="242"/>
    </location>
</feature>
<organism evidence="9 10">
    <name type="scientific">candidate division WWE3 bacterium</name>
    <dbReference type="NCBI Taxonomy" id="2053526"/>
    <lineage>
        <taxon>Bacteria</taxon>
        <taxon>Katanobacteria</taxon>
    </lineage>
</organism>
<evidence type="ECO:0000256" key="4">
    <source>
        <dbReference type="ARBA" id="ARBA00022679"/>
    </source>
</evidence>
<dbReference type="GO" id="GO:0016763">
    <property type="term" value="F:pentosyltransferase activity"/>
    <property type="evidence" value="ECO:0007669"/>
    <property type="project" value="TreeGrafter"/>
</dbReference>
<sequence>MMLYKMASKIKSPGKPKTQNNEIGPNLKKNLFLVLVWILILGTAAYLRFYNINFGLPQSFHADEPELVEPAIKYTYEIRKIISNRSYEQLIPISFVYGQVPTYILTPIIMTSSKLMNTLGYAFSKETLYVIARALSALLSLVIIPLTLALFNLVNKRESANKIKAALVVVLATAYNWKLIVIGHYANADIYLTFFTLLSSIFFLQYIQSSTKKFLVLSAVFFGLSVGTKVTALIVLPIYFFLLFKNKRIFAIAIFTLLTFGAFIFSNPFSWALAQDFAFRVLTLATKENGLVFDSANLSYTKYLVALAQQASPIVLAAAVLATAQTSLKLFRKKENDTDRATKDAHIYLILYAMFYIVFYSISNRLVDRWLLPVLPIVFVYAGVFIEKLNGKLGNIIFALFVLLLIYSYGEKAFLLTKQYQRQTPKSEAYIWAQSNISGPPTKLVVTEEGLDPMNKLPSTTVLTFNVYESENAYLEFPPNPSLYNYVILSSRPMSYFKNPIISEKYPTYVAAWYSFESTIQNKENFELIRSFSLPKPDLINVSDVHVYKNLNK</sequence>
<evidence type="ECO:0000256" key="7">
    <source>
        <dbReference type="ARBA" id="ARBA00023136"/>
    </source>
</evidence>